<gene>
    <name evidence="3" type="ORF">H740_08106</name>
</gene>
<accession>M3IJA6</accession>
<keyword evidence="3" id="KW-0449">Lipoprotein</keyword>
<dbReference type="Pfam" id="PF26365">
    <property type="entry name" value="ApoNAT_membrane"/>
    <property type="match status" value="1"/>
</dbReference>
<feature type="non-terminal residue" evidence="3">
    <location>
        <position position="76"/>
    </location>
</feature>
<dbReference type="Proteomes" id="UP000011782">
    <property type="component" value="Unassembled WGS sequence"/>
</dbReference>
<dbReference type="EC" id="2.3.1.-" evidence="3"/>
<proteinExistence type="predicted"/>
<dbReference type="AlphaFoldDB" id="M3IJA6"/>
<keyword evidence="3" id="KW-0012">Acyltransferase</keyword>
<keyword evidence="1" id="KW-1133">Transmembrane helix</keyword>
<protein>
    <submittedName>
        <fullName evidence="3">Apolipoprotein N-acyltransferase</fullName>
        <ecNumber evidence="3">2.3.1.-</ecNumber>
    </submittedName>
</protein>
<evidence type="ECO:0000313" key="4">
    <source>
        <dbReference type="Proteomes" id="UP000011782"/>
    </source>
</evidence>
<dbReference type="EMBL" id="AOTD01000209">
    <property type="protein sequence ID" value="EMG30131.1"/>
    <property type="molecule type" value="Genomic_DNA"/>
</dbReference>
<organism evidence="3 4">
    <name type="scientific">Campylobacter showae CC57C</name>
    <dbReference type="NCBI Taxonomy" id="1073353"/>
    <lineage>
        <taxon>Bacteria</taxon>
        <taxon>Pseudomonadati</taxon>
        <taxon>Campylobacterota</taxon>
        <taxon>Epsilonproteobacteria</taxon>
        <taxon>Campylobacterales</taxon>
        <taxon>Campylobacteraceae</taxon>
        <taxon>Campylobacter</taxon>
    </lineage>
</organism>
<sequence>MIKKILSPYFSTKIIIKAFVGAILISNFILADLLGSEILNFISPFFAIAGFYFLLKFDRRGFFWTGFFIGISWFYW</sequence>
<feature type="domain" description="Apolipoprotein N-acyltransferase integral membrane" evidence="2">
    <location>
        <begin position="13"/>
        <end position="76"/>
    </location>
</feature>
<dbReference type="STRING" id="1073353.H740_08106"/>
<keyword evidence="1" id="KW-0812">Transmembrane</keyword>
<keyword evidence="3" id="KW-0808">Transferase</keyword>
<name>M3IJA6_9BACT</name>
<feature type="transmembrane region" description="Helical" evidence="1">
    <location>
        <begin position="12"/>
        <end position="31"/>
    </location>
</feature>
<evidence type="ECO:0000256" key="1">
    <source>
        <dbReference type="SAM" id="Phobius"/>
    </source>
</evidence>
<comment type="caution">
    <text evidence="3">The sequence shown here is derived from an EMBL/GenBank/DDBJ whole genome shotgun (WGS) entry which is preliminary data.</text>
</comment>
<evidence type="ECO:0000313" key="3">
    <source>
        <dbReference type="EMBL" id="EMG30131.1"/>
    </source>
</evidence>
<dbReference type="InterPro" id="IPR059109">
    <property type="entry name" value="Lnt_membrane_dom"/>
</dbReference>
<evidence type="ECO:0000259" key="2">
    <source>
        <dbReference type="Pfam" id="PF26365"/>
    </source>
</evidence>
<reference evidence="3 4" key="1">
    <citation type="submission" date="2013-02" db="EMBL/GenBank/DDBJ databases">
        <title>Co-occurrence of anaerobic bacteria in colorectal carcinomas.</title>
        <authorList>
            <person name="Holt R.A."/>
            <person name="Warren R.L."/>
            <person name="Allen-Vercoe E."/>
            <person name="Pleasance S."/>
            <person name="Freeman D.J."/>
            <person name="Watson P."/>
            <person name="Moore R."/>
            <person name="Cochrane K."/>
        </authorList>
    </citation>
    <scope>NUCLEOTIDE SEQUENCE [LARGE SCALE GENOMIC DNA]</scope>
    <source>
        <strain evidence="3 4">CC57C</strain>
    </source>
</reference>
<keyword evidence="1" id="KW-0472">Membrane</keyword>
<feature type="transmembrane region" description="Helical" evidence="1">
    <location>
        <begin position="37"/>
        <end position="55"/>
    </location>
</feature>
<dbReference type="GO" id="GO:0016746">
    <property type="term" value="F:acyltransferase activity"/>
    <property type="evidence" value="ECO:0007669"/>
    <property type="project" value="UniProtKB-KW"/>
</dbReference>